<dbReference type="EMBL" id="BGPR01133784">
    <property type="protein sequence ID" value="GBN52034.1"/>
    <property type="molecule type" value="Genomic_DNA"/>
</dbReference>
<reference evidence="2 3" key="1">
    <citation type="journal article" date="2019" name="Sci. Rep.">
        <title>Orb-weaving spider Araneus ventricosus genome elucidates the spidroin gene catalogue.</title>
        <authorList>
            <person name="Kono N."/>
            <person name="Nakamura H."/>
            <person name="Ohtoshi R."/>
            <person name="Moran D.A.P."/>
            <person name="Shinohara A."/>
            <person name="Yoshida Y."/>
            <person name="Fujiwara M."/>
            <person name="Mori M."/>
            <person name="Tomita M."/>
            <person name="Arakawa K."/>
        </authorList>
    </citation>
    <scope>NUCLEOTIDE SEQUENCE [LARGE SCALE GENOMIC DNA]</scope>
</reference>
<comment type="caution">
    <text evidence="2">The sequence shown here is derived from an EMBL/GenBank/DDBJ whole genome shotgun (WGS) entry which is preliminary data.</text>
</comment>
<dbReference type="EMBL" id="BGPR01157539">
    <property type="protein sequence ID" value="GBL83142.1"/>
    <property type="molecule type" value="Genomic_DNA"/>
</dbReference>
<evidence type="ECO:0000313" key="1">
    <source>
        <dbReference type="EMBL" id="GBL83142.1"/>
    </source>
</evidence>
<evidence type="ECO:0000313" key="2">
    <source>
        <dbReference type="EMBL" id="GBN52034.1"/>
    </source>
</evidence>
<evidence type="ECO:0000313" key="3">
    <source>
        <dbReference type="Proteomes" id="UP000499080"/>
    </source>
</evidence>
<protein>
    <submittedName>
        <fullName evidence="2">Uncharacterized protein</fullName>
    </submittedName>
</protein>
<accession>A0A4Y2PL56</accession>
<sequence>MVSSDVFLSNMVSSDVFSSNMVSSDVFLSNMVSSDVFLSNTVSSDVFLSNMVSSDVFLSNMVSSDVFLSNMVSRYQTYSQRKLEISLPHGWENAWEGVTKRISTSAWKKFWSDSVVECDIEESETVPNGAYSKRDCVFG</sequence>
<organism evidence="2 3">
    <name type="scientific">Araneus ventricosus</name>
    <name type="common">Orbweaver spider</name>
    <name type="synonym">Epeira ventricosa</name>
    <dbReference type="NCBI Taxonomy" id="182803"/>
    <lineage>
        <taxon>Eukaryota</taxon>
        <taxon>Metazoa</taxon>
        <taxon>Ecdysozoa</taxon>
        <taxon>Arthropoda</taxon>
        <taxon>Chelicerata</taxon>
        <taxon>Arachnida</taxon>
        <taxon>Araneae</taxon>
        <taxon>Araneomorphae</taxon>
        <taxon>Entelegynae</taxon>
        <taxon>Araneoidea</taxon>
        <taxon>Araneidae</taxon>
        <taxon>Araneus</taxon>
    </lineage>
</organism>
<gene>
    <name evidence="2" type="ORF">AVEN_54864_1</name>
    <name evidence="1" type="ORF">AVEN_81861_1</name>
</gene>
<keyword evidence="3" id="KW-1185">Reference proteome</keyword>
<proteinExistence type="predicted"/>
<name>A0A4Y2PL56_ARAVE</name>
<dbReference type="Proteomes" id="UP000499080">
    <property type="component" value="Unassembled WGS sequence"/>
</dbReference>
<dbReference type="AlphaFoldDB" id="A0A4Y2PL56"/>
<dbReference type="OrthoDB" id="6505219at2759"/>